<keyword evidence="3" id="KW-1185">Reference proteome</keyword>
<organism evidence="2 3">
    <name type="scientific">Sphaerisporangium dianthi</name>
    <dbReference type="NCBI Taxonomy" id="1436120"/>
    <lineage>
        <taxon>Bacteria</taxon>
        <taxon>Bacillati</taxon>
        <taxon>Actinomycetota</taxon>
        <taxon>Actinomycetes</taxon>
        <taxon>Streptosporangiales</taxon>
        <taxon>Streptosporangiaceae</taxon>
        <taxon>Sphaerisporangium</taxon>
    </lineage>
</organism>
<gene>
    <name evidence="2" type="ORF">ACFO60_00295</name>
</gene>
<feature type="region of interest" description="Disordered" evidence="1">
    <location>
        <begin position="30"/>
        <end position="81"/>
    </location>
</feature>
<evidence type="ECO:0000313" key="3">
    <source>
        <dbReference type="Proteomes" id="UP001596004"/>
    </source>
</evidence>
<dbReference type="RefSeq" id="WP_380835531.1">
    <property type="nucleotide sequence ID" value="NZ_JBHSFP010000001.1"/>
</dbReference>
<accession>A0ABV9C826</accession>
<sequence>MLLGGGAIIAAIYFANGGPAGNVAVQVPTIEPPSADTTRPTPASSESDPPAQESAPPTPAPSETGTEARSRRAEPGSPISHREFGDWNFGLGSLKFSADKVGGWDYTSCAPVDAAGVLAKTHCDQAVQIAYSAYGGNIKAVQVLLGFPTARDAKAAATRLAKLSSSALKWRRDRVLKSYAYGKIRWRDSKDYVIVTIVTANKAASGRAAKFHGYMQADIESYFTLRDL</sequence>
<dbReference type="Proteomes" id="UP001596004">
    <property type="component" value="Unassembled WGS sequence"/>
</dbReference>
<comment type="caution">
    <text evidence="2">The sequence shown here is derived from an EMBL/GenBank/DDBJ whole genome shotgun (WGS) entry which is preliminary data.</text>
</comment>
<reference evidence="3" key="1">
    <citation type="journal article" date="2019" name="Int. J. Syst. Evol. Microbiol.">
        <title>The Global Catalogue of Microorganisms (GCM) 10K type strain sequencing project: providing services to taxonomists for standard genome sequencing and annotation.</title>
        <authorList>
            <consortium name="The Broad Institute Genomics Platform"/>
            <consortium name="The Broad Institute Genome Sequencing Center for Infectious Disease"/>
            <person name="Wu L."/>
            <person name="Ma J."/>
        </authorList>
    </citation>
    <scope>NUCLEOTIDE SEQUENCE [LARGE SCALE GENOMIC DNA]</scope>
    <source>
        <strain evidence="3">CGMCC 4.7132</strain>
    </source>
</reference>
<dbReference type="EMBL" id="JBHSFP010000001">
    <property type="protein sequence ID" value="MFC4529184.1"/>
    <property type="molecule type" value="Genomic_DNA"/>
</dbReference>
<proteinExistence type="predicted"/>
<protein>
    <submittedName>
        <fullName evidence="2">Uncharacterized protein</fullName>
    </submittedName>
</protein>
<evidence type="ECO:0000313" key="2">
    <source>
        <dbReference type="EMBL" id="MFC4529184.1"/>
    </source>
</evidence>
<feature type="compositionally biased region" description="Basic and acidic residues" evidence="1">
    <location>
        <begin position="66"/>
        <end position="81"/>
    </location>
</feature>
<name>A0ABV9C826_9ACTN</name>
<feature type="compositionally biased region" description="Polar residues" evidence="1">
    <location>
        <begin position="35"/>
        <end position="47"/>
    </location>
</feature>
<evidence type="ECO:0000256" key="1">
    <source>
        <dbReference type="SAM" id="MobiDB-lite"/>
    </source>
</evidence>